<reference evidence="2" key="1">
    <citation type="submission" date="2017-11" db="EMBL/GenBank/DDBJ databases">
        <authorList>
            <person name="Lima N.C."/>
            <person name="Parody-Merino A.M."/>
            <person name="Battley P.F."/>
            <person name="Fidler A.E."/>
            <person name="Prosdocimi F."/>
        </authorList>
    </citation>
    <scope>NUCLEOTIDE SEQUENCE [LARGE SCALE GENOMIC DNA]</scope>
</reference>
<evidence type="ECO:0000313" key="1">
    <source>
        <dbReference type="EMBL" id="PKU43618.1"/>
    </source>
</evidence>
<sequence>MGEWIDPIAEARAIGGIHVQIKDVRTVGPVAGVSDCFLVMSHILQVITYVVVQFGRRWGAVQADANCQQPESLNIATETTNVHDKVNLQEIPGGLALMPLCKQEEEKPSRKQIKPCIHISSCFFLLLAFLKTSVSHLGLSKFVGYASTIESSHYDKGYDKVILQIESSHYDKGYDKVILQIESSHYDKGYDKVILQIESSHYDKGL</sequence>
<dbReference type="Proteomes" id="UP000233556">
    <property type="component" value="Unassembled WGS sequence"/>
</dbReference>
<dbReference type="EMBL" id="KZ505884">
    <property type="protein sequence ID" value="PKU43618.1"/>
    <property type="molecule type" value="Genomic_DNA"/>
</dbReference>
<dbReference type="AlphaFoldDB" id="A0A2I0UC24"/>
<proteinExistence type="predicted"/>
<protein>
    <submittedName>
        <fullName evidence="1">Uncharacterized protein</fullName>
    </submittedName>
</protein>
<keyword evidence="2" id="KW-1185">Reference proteome</keyword>
<name>A0A2I0UC24_LIMLA</name>
<accession>A0A2I0UC24</accession>
<evidence type="ECO:0000313" key="2">
    <source>
        <dbReference type="Proteomes" id="UP000233556"/>
    </source>
</evidence>
<gene>
    <name evidence="1" type="ORF">llap_6076</name>
</gene>
<reference evidence="2" key="2">
    <citation type="submission" date="2017-12" db="EMBL/GenBank/DDBJ databases">
        <title>Genome sequence of the Bar-tailed Godwit (Limosa lapponica baueri).</title>
        <authorList>
            <person name="Lima N.C.B."/>
            <person name="Parody-Merino A.M."/>
            <person name="Battley P.F."/>
            <person name="Fidler A.E."/>
            <person name="Prosdocimi F."/>
        </authorList>
    </citation>
    <scope>NUCLEOTIDE SEQUENCE [LARGE SCALE GENOMIC DNA]</scope>
</reference>
<organism evidence="1 2">
    <name type="scientific">Limosa lapponica baueri</name>
    <dbReference type="NCBI Taxonomy" id="1758121"/>
    <lineage>
        <taxon>Eukaryota</taxon>
        <taxon>Metazoa</taxon>
        <taxon>Chordata</taxon>
        <taxon>Craniata</taxon>
        <taxon>Vertebrata</taxon>
        <taxon>Euteleostomi</taxon>
        <taxon>Archelosauria</taxon>
        <taxon>Archosauria</taxon>
        <taxon>Dinosauria</taxon>
        <taxon>Saurischia</taxon>
        <taxon>Theropoda</taxon>
        <taxon>Coelurosauria</taxon>
        <taxon>Aves</taxon>
        <taxon>Neognathae</taxon>
        <taxon>Neoaves</taxon>
        <taxon>Charadriiformes</taxon>
        <taxon>Scolopacidae</taxon>
        <taxon>Limosa</taxon>
    </lineage>
</organism>